<dbReference type="SMART" id="SM00342">
    <property type="entry name" value="HTH_ARAC"/>
    <property type="match status" value="1"/>
</dbReference>
<keyword evidence="3" id="KW-0804">Transcription</keyword>
<dbReference type="PRINTS" id="PR00032">
    <property type="entry name" value="HTHARAC"/>
</dbReference>
<dbReference type="InterPro" id="IPR058245">
    <property type="entry name" value="NreC/VraR/RcsB-like_REC"/>
</dbReference>
<feature type="modified residue" description="4-aspartylphosphate" evidence="4">
    <location>
        <position position="55"/>
    </location>
</feature>
<keyword evidence="4" id="KW-0597">Phosphoprotein</keyword>
<dbReference type="InterPro" id="IPR018060">
    <property type="entry name" value="HTH_AraC"/>
</dbReference>
<evidence type="ECO:0000256" key="4">
    <source>
        <dbReference type="PROSITE-ProRule" id="PRU00169"/>
    </source>
</evidence>
<dbReference type="InterPro" id="IPR020449">
    <property type="entry name" value="Tscrpt_reg_AraC-type_HTH"/>
</dbReference>
<dbReference type="Proteomes" id="UP001230005">
    <property type="component" value="Unassembled WGS sequence"/>
</dbReference>
<keyword evidence="2" id="KW-0238">DNA-binding</keyword>
<evidence type="ECO:0000259" key="6">
    <source>
        <dbReference type="PROSITE" id="PS50110"/>
    </source>
</evidence>
<keyword evidence="8" id="KW-1185">Reference proteome</keyword>
<evidence type="ECO:0000256" key="1">
    <source>
        <dbReference type="ARBA" id="ARBA00023015"/>
    </source>
</evidence>
<dbReference type="SUPFAM" id="SSF46689">
    <property type="entry name" value="Homeodomain-like"/>
    <property type="match status" value="2"/>
</dbReference>
<sequence length="259" mass="29463">MGDILIIDDDIESCHSVRSIIEGSQFNHLSIYESNTAHRGLILLKQKQPAALLIDLSLPDHNGLDVGKQALELYPQIPIIVLTQLKMFESIQECINAGFSGYLLKPFSKSELLTILDRLLKKGVNPPNGNELLNNKILTENFKTDLGNPIKTAIKLIQSNYNETLNLHEIADSVYLSPSHFSRLFKEETGTTFVEYLTRYRVEKSKDMLKMTSLPIEVIANNIGFTSASYFATTFKRIEGKKPREYRRMFTEYGKKMKV</sequence>
<dbReference type="PANTHER" id="PTHR43280:SF28">
    <property type="entry name" value="HTH-TYPE TRANSCRIPTIONAL ACTIVATOR RHAS"/>
    <property type="match status" value="1"/>
</dbReference>
<dbReference type="PANTHER" id="PTHR43280">
    <property type="entry name" value="ARAC-FAMILY TRANSCRIPTIONAL REGULATOR"/>
    <property type="match status" value="1"/>
</dbReference>
<keyword evidence="1" id="KW-0805">Transcription regulation</keyword>
<dbReference type="SMART" id="SM00448">
    <property type="entry name" value="REC"/>
    <property type="match status" value="1"/>
</dbReference>
<evidence type="ECO:0000259" key="5">
    <source>
        <dbReference type="PROSITE" id="PS01124"/>
    </source>
</evidence>
<evidence type="ECO:0000313" key="8">
    <source>
        <dbReference type="Proteomes" id="UP001230005"/>
    </source>
</evidence>
<dbReference type="PROSITE" id="PS01124">
    <property type="entry name" value="HTH_ARAC_FAMILY_2"/>
    <property type="match status" value="1"/>
</dbReference>
<dbReference type="InterPro" id="IPR018062">
    <property type="entry name" value="HTH_AraC-typ_CS"/>
</dbReference>
<feature type="domain" description="HTH araC/xylS-type" evidence="5">
    <location>
        <begin position="151"/>
        <end position="249"/>
    </location>
</feature>
<dbReference type="Pfam" id="PF00072">
    <property type="entry name" value="Response_reg"/>
    <property type="match status" value="1"/>
</dbReference>
<dbReference type="PROSITE" id="PS50110">
    <property type="entry name" value="RESPONSE_REGULATORY"/>
    <property type="match status" value="1"/>
</dbReference>
<evidence type="ECO:0000256" key="3">
    <source>
        <dbReference type="ARBA" id="ARBA00023163"/>
    </source>
</evidence>
<dbReference type="CDD" id="cd17535">
    <property type="entry name" value="REC_NarL-like"/>
    <property type="match status" value="1"/>
</dbReference>
<dbReference type="InterPro" id="IPR001789">
    <property type="entry name" value="Sig_transdc_resp-reg_receiver"/>
</dbReference>
<evidence type="ECO:0000256" key="2">
    <source>
        <dbReference type="ARBA" id="ARBA00023125"/>
    </source>
</evidence>
<dbReference type="RefSeq" id="WP_307321961.1">
    <property type="nucleotide sequence ID" value="NZ_JAUSUG010000002.1"/>
</dbReference>
<dbReference type="Pfam" id="PF12833">
    <property type="entry name" value="HTH_18"/>
    <property type="match status" value="1"/>
</dbReference>
<accession>A0ABT9ZQ68</accession>
<dbReference type="InterPro" id="IPR009057">
    <property type="entry name" value="Homeodomain-like_sf"/>
</dbReference>
<proteinExistence type="predicted"/>
<evidence type="ECO:0000313" key="7">
    <source>
        <dbReference type="EMBL" id="MDQ0253386.1"/>
    </source>
</evidence>
<comment type="caution">
    <text evidence="7">The sequence shown here is derived from an EMBL/GenBank/DDBJ whole genome shotgun (WGS) entry which is preliminary data.</text>
</comment>
<reference evidence="7 8" key="1">
    <citation type="submission" date="2023-07" db="EMBL/GenBank/DDBJ databases">
        <title>Genomic Encyclopedia of Type Strains, Phase IV (KMG-IV): sequencing the most valuable type-strain genomes for metagenomic binning, comparative biology and taxonomic classification.</title>
        <authorList>
            <person name="Goeker M."/>
        </authorList>
    </citation>
    <scope>NUCLEOTIDE SEQUENCE [LARGE SCALE GENOMIC DNA]</scope>
    <source>
        <strain evidence="7 8">DSM 9768</strain>
    </source>
</reference>
<protein>
    <submittedName>
        <fullName evidence="7">YesN/AraC family two-component response regulator</fullName>
    </submittedName>
</protein>
<name>A0ABT9ZQ68_9BACI</name>
<dbReference type="EMBL" id="JAUSUG010000002">
    <property type="protein sequence ID" value="MDQ0253386.1"/>
    <property type="molecule type" value="Genomic_DNA"/>
</dbReference>
<gene>
    <name evidence="7" type="ORF">J2S74_000758</name>
</gene>
<dbReference type="Gene3D" id="3.40.50.2300">
    <property type="match status" value="1"/>
</dbReference>
<feature type="domain" description="Response regulatory" evidence="6">
    <location>
        <begin position="3"/>
        <end position="120"/>
    </location>
</feature>
<dbReference type="PROSITE" id="PS00041">
    <property type="entry name" value="HTH_ARAC_FAMILY_1"/>
    <property type="match status" value="1"/>
</dbReference>
<dbReference type="InterPro" id="IPR011006">
    <property type="entry name" value="CheY-like_superfamily"/>
</dbReference>
<organism evidence="7 8">
    <name type="scientific">Evansella vedderi</name>
    <dbReference type="NCBI Taxonomy" id="38282"/>
    <lineage>
        <taxon>Bacteria</taxon>
        <taxon>Bacillati</taxon>
        <taxon>Bacillota</taxon>
        <taxon>Bacilli</taxon>
        <taxon>Bacillales</taxon>
        <taxon>Bacillaceae</taxon>
        <taxon>Evansella</taxon>
    </lineage>
</organism>
<dbReference type="SUPFAM" id="SSF52172">
    <property type="entry name" value="CheY-like"/>
    <property type="match status" value="1"/>
</dbReference>
<dbReference type="Gene3D" id="1.10.10.60">
    <property type="entry name" value="Homeodomain-like"/>
    <property type="match status" value="2"/>
</dbReference>